<dbReference type="PANTHER" id="PTHR30466">
    <property type="entry name" value="FLAVIN REDUCTASE"/>
    <property type="match status" value="1"/>
</dbReference>
<dbReference type="EMBL" id="CAEMXZ010000041">
    <property type="protein sequence ID" value="CAB4323382.1"/>
    <property type="molecule type" value="Genomic_DNA"/>
</dbReference>
<dbReference type="InterPro" id="IPR012349">
    <property type="entry name" value="Split_barrel_FMN-bd"/>
</dbReference>
<evidence type="ECO:0000259" key="3">
    <source>
        <dbReference type="SMART" id="SM00903"/>
    </source>
</evidence>
<evidence type="ECO:0000256" key="2">
    <source>
        <dbReference type="ARBA" id="ARBA00023002"/>
    </source>
</evidence>
<gene>
    <name evidence="4" type="ORF">UFOPK1392_01137</name>
    <name evidence="5" type="ORF">UFOPK3733_00992</name>
</gene>
<reference evidence="5" key="1">
    <citation type="submission" date="2020-05" db="EMBL/GenBank/DDBJ databases">
        <authorList>
            <person name="Chiriac C."/>
            <person name="Salcher M."/>
            <person name="Ghai R."/>
            <person name="Kavagutti S V."/>
        </authorList>
    </citation>
    <scope>NUCLEOTIDE SEQUENCE</scope>
</reference>
<evidence type="ECO:0000313" key="5">
    <source>
        <dbReference type="EMBL" id="CAB4936333.1"/>
    </source>
</evidence>
<evidence type="ECO:0000313" key="4">
    <source>
        <dbReference type="EMBL" id="CAB4323382.1"/>
    </source>
</evidence>
<dbReference type="SMART" id="SM00903">
    <property type="entry name" value="Flavin_Reduct"/>
    <property type="match status" value="1"/>
</dbReference>
<feature type="domain" description="Flavin reductase like" evidence="3">
    <location>
        <begin position="19"/>
        <end position="162"/>
    </location>
</feature>
<sequence length="165" mass="17763">MTENRESPNIDPSKYRQVLGHFPTGVVIVTAMTDDGPAGMAIGSFSSLSLDPAQVLYCPAKNSGSWAKLRTSPHFCVNVLAEDQEDVSRLFSTKNEDKFAELGWKRSANGSPLINGVLAYIDCTIANIVDGGDHDIVIGDVTDLAVTHEGAPLIFFRGGYGRVTF</sequence>
<dbReference type="Gene3D" id="2.30.110.10">
    <property type="entry name" value="Electron Transport, Fmn-binding Protein, Chain A"/>
    <property type="match status" value="1"/>
</dbReference>
<evidence type="ECO:0000256" key="1">
    <source>
        <dbReference type="ARBA" id="ARBA00008898"/>
    </source>
</evidence>
<protein>
    <submittedName>
        <fullName evidence="5">Unannotated protein</fullName>
    </submittedName>
</protein>
<name>A0A6J7IZ15_9ZZZZ</name>
<dbReference type="InterPro" id="IPR002563">
    <property type="entry name" value="Flavin_Rdtase-like_dom"/>
</dbReference>
<dbReference type="Pfam" id="PF01613">
    <property type="entry name" value="Flavin_Reduct"/>
    <property type="match status" value="1"/>
</dbReference>
<dbReference type="GO" id="GO:0042602">
    <property type="term" value="F:riboflavin reductase (NADPH) activity"/>
    <property type="evidence" value="ECO:0007669"/>
    <property type="project" value="TreeGrafter"/>
</dbReference>
<comment type="similarity">
    <text evidence="1">Belongs to the non-flavoprotein flavin reductase family.</text>
</comment>
<dbReference type="SUPFAM" id="SSF50475">
    <property type="entry name" value="FMN-binding split barrel"/>
    <property type="match status" value="1"/>
</dbReference>
<keyword evidence="2" id="KW-0560">Oxidoreductase</keyword>
<organism evidence="5">
    <name type="scientific">freshwater metagenome</name>
    <dbReference type="NCBI Taxonomy" id="449393"/>
    <lineage>
        <taxon>unclassified sequences</taxon>
        <taxon>metagenomes</taxon>
        <taxon>ecological metagenomes</taxon>
    </lineage>
</organism>
<proteinExistence type="inferred from homology"/>
<dbReference type="InterPro" id="IPR050268">
    <property type="entry name" value="NADH-dep_flavin_reductase"/>
</dbReference>
<dbReference type="EMBL" id="CAFBNC010000041">
    <property type="protein sequence ID" value="CAB4936333.1"/>
    <property type="molecule type" value="Genomic_DNA"/>
</dbReference>
<accession>A0A6J7IZ15</accession>
<dbReference type="PANTHER" id="PTHR30466:SF11">
    <property type="entry name" value="FLAVIN-DEPENDENT MONOOXYGENASE, REDUCTASE SUBUNIT HSAB"/>
    <property type="match status" value="1"/>
</dbReference>
<dbReference type="GO" id="GO:0010181">
    <property type="term" value="F:FMN binding"/>
    <property type="evidence" value="ECO:0007669"/>
    <property type="project" value="InterPro"/>
</dbReference>
<dbReference type="AlphaFoldDB" id="A0A6J7IZ15"/>